<dbReference type="STRING" id="1296120.A0A1B9GPB6"/>
<dbReference type="Proteomes" id="UP000092666">
    <property type="component" value="Unassembled WGS sequence"/>
</dbReference>
<sequence>MLSLIRPGLNAPAALSKGVLRGFSSSAFLSKKKAVDPTLPVPPKGPASAYTLFFKQYVTNPSNSIRKPDGKLDMPALAQAAGKAWSEIPSSDKSSYESEASSLRKSYEAEYKSFYQSTSPETRQAIYEATGKEVKPPGGKKGYLKSIAERAGNPGKPLTPYFAFAKEQRDNDTIPTPSGLNNQEKLLHQAKETGKLWKELSEAEKQKYKDAYGEAKAKWDAWAKTQSDL</sequence>
<accession>A0A1B9GPB6</accession>
<evidence type="ECO:0000259" key="3">
    <source>
        <dbReference type="PROSITE" id="PS50118"/>
    </source>
</evidence>
<keyword evidence="1 2" id="KW-0238">DNA-binding</keyword>
<dbReference type="GO" id="GO:0005634">
    <property type="term" value="C:nucleus"/>
    <property type="evidence" value="ECO:0007669"/>
    <property type="project" value="UniProtKB-UniRule"/>
</dbReference>
<dbReference type="PANTHER" id="PTHR48112">
    <property type="entry name" value="HIGH MOBILITY GROUP PROTEIN DSP1"/>
    <property type="match status" value="1"/>
</dbReference>
<dbReference type="PANTHER" id="PTHR48112:SF22">
    <property type="entry name" value="MITOCHONDRIAL TRANSCRIPTION FACTOR A, ISOFORM B"/>
    <property type="match status" value="1"/>
</dbReference>
<feature type="DNA-binding region" description="HMG box" evidence="2">
    <location>
        <begin position="154"/>
        <end position="227"/>
    </location>
</feature>
<gene>
    <name evidence="4" type="ORF">I316_05292</name>
</gene>
<feature type="domain" description="HMG box" evidence="3">
    <location>
        <begin position="43"/>
        <end position="115"/>
    </location>
</feature>
<proteinExistence type="predicted"/>
<protein>
    <recommendedName>
        <fullName evidence="3">HMG box domain-containing protein</fullName>
    </recommendedName>
</protein>
<reference evidence="4 5" key="1">
    <citation type="submission" date="2013-07" db="EMBL/GenBank/DDBJ databases">
        <title>The Genome Sequence of Cryptococcus heveanensis BCC8398.</title>
        <authorList>
            <consortium name="The Broad Institute Genome Sequencing Platform"/>
            <person name="Cuomo C."/>
            <person name="Litvintseva A."/>
            <person name="Chen Y."/>
            <person name="Heitman J."/>
            <person name="Sun S."/>
            <person name="Springer D."/>
            <person name="Dromer F."/>
            <person name="Young S.K."/>
            <person name="Zeng Q."/>
            <person name="Gargeya S."/>
            <person name="Fitzgerald M."/>
            <person name="Abouelleil A."/>
            <person name="Alvarado L."/>
            <person name="Berlin A.M."/>
            <person name="Chapman S.B."/>
            <person name="Dewar J."/>
            <person name="Goldberg J."/>
            <person name="Griggs A."/>
            <person name="Gujja S."/>
            <person name="Hansen M."/>
            <person name="Howarth C."/>
            <person name="Imamovic A."/>
            <person name="Larimer J."/>
            <person name="McCowan C."/>
            <person name="Murphy C."/>
            <person name="Pearson M."/>
            <person name="Priest M."/>
            <person name="Roberts A."/>
            <person name="Saif S."/>
            <person name="Shea T."/>
            <person name="Sykes S."/>
            <person name="Wortman J."/>
            <person name="Nusbaum C."/>
            <person name="Birren B."/>
        </authorList>
    </citation>
    <scope>NUCLEOTIDE SEQUENCE [LARGE SCALE GENOMIC DNA]</scope>
    <source>
        <strain evidence="4 5">BCC8398</strain>
    </source>
</reference>
<organism evidence="4 5">
    <name type="scientific">Kwoniella heveanensis BCC8398</name>
    <dbReference type="NCBI Taxonomy" id="1296120"/>
    <lineage>
        <taxon>Eukaryota</taxon>
        <taxon>Fungi</taxon>
        <taxon>Dikarya</taxon>
        <taxon>Basidiomycota</taxon>
        <taxon>Agaricomycotina</taxon>
        <taxon>Tremellomycetes</taxon>
        <taxon>Tremellales</taxon>
        <taxon>Cryptococcaceae</taxon>
        <taxon>Kwoniella</taxon>
    </lineage>
</organism>
<dbReference type="InterPro" id="IPR009071">
    <property type="entry name" value="HMG_box_dom"/>
</dbReference>
<dbReference type="CDD" id="cd00084">
    <property type="entry name" value="HMG-box_SF"/>
    <property type="match status" value="1"/>
</dbReference>
<evidence type="ECO:0000256" key="1">
    <source>
        <dbReference type="ARBA" id="ARBA00023125"/>
    </source>
</evidence>
<evidence type="ECO:0000313" key="5">
    <source>
        <dbReference type="Proteomes" id="UP000092666"/>
    </source>
</evidence>
<dbReference type="AlphaFoldDB" id="A0A1B9GPB6"/>
<dbReference type="OrthoDB" id="5550281at2759"/>
<dbReference type="SMART" id="SM00398">
    <property type="entry name" value="HMG"/>
    <property type="match status" value="2"/>
</dbReference>
<reference evidence="5" key="2">
    <citation type="submission" date="2013-12" db="EMBL/GenBank/DDBJ databases">
        <title>Evolution of pathogenesis and genome organization in the Tremellales.</title>
        <authorList>
            <person name="Cuomo C."/>
            <person name="Litvintseva A."/>
            <person name="Heitman J."/>
            <person name="Chen Y."/>
            <person name="Sun S."/>
            <person name="Springer D."/>
            <person name="Dromer F."/>
            <person name="Young S."/>
            <person name="Zeng Q."/>
            <person name="Chapman S."/>
            <person name="Gujja S."/>
            <person name="Saif S."/>
            <person name="Birren B."/>
        </authorList>
    </citation>
    <scope>NUCLEOTIDE SEQUENCE [LARGE SCALE GENOMIC DNA]</scope>
    <source>
        <strain evidence="5">BCC8398</strain>
    </source>
</reference>
<dbReference type="GO" id="GO:0003677">
    <property type="term" value="F:DNA binding"/>
    <property type="evidence" value="ECO:0007669"/>
    <property type="project" value="UniProtKB-UniRule"/>
</dbReference>
<keyword evidence="5" id="KW-1185">Reference proteome</keyword>
<dbReference type="InterPro" id="IPR050342">
    <property type="entry name" value="HMGB"/>
</dbReference>
<dbReference type="SUPFAM" id="SSF47095">
    <property type="entry name" value="HMG-box"/>
    <property type="match status" value="2"/>
</dbReference>
<name>A0A1B9GPB6_9TREE</name>
<dbReference type="Pfam" id="PF00505">
    <property type="entry name" value="HMG_box"/>
    <property type="match status" value="2"/>
</dbReference>
<keyword evidence="2" id="KW-0539">Nucleus</keyword>
<evidence type="ECO:0000313" key="4">
    <source>
        <dbReference type="EMBL" id="OCF32954.1"/>
    </source>
</evidence>
<dbReference type="PROSITE" id="PS50118">
    <property type="entry name" value="HMG_BOX_2"/>
    <property type="match status" value="2"/>
</dbReference>
<dbReference type="Gene3D" id="1.10.30.10">
    <property type="entry name" value="High mobility group box domain"/>
    <property type="match status" value="2"/>
</dbReference>
<feature type="domain" description="HMG box" evidence="3">
    <location>
        <begin position="154"/>
        <end position="227"/>
    </location>
</feature>
<feature type="DNA-binding region" description="HMG box" evidence="2">
    <location>
        <begin position="43"/>
        <end position="115"/>
    </location>
</feature>
<dbReference type="EMBL" id="KI669506">
    <property type="protein sequence ID" value="OCF32954.1"/>
    <property type="molecule type" value="Genomic_DNA"/>
</dbReference>
<dbReference type="InterPro" id="IPR036910">
    <property type="entry name" value="HMG_box_dom_sf"/>
</dbReference>
<evidence type="ECO:0000256" key="2">
    <source>
        <dbReference type="PROSITE-ProRule" id="PRU00267"/>
    </source>
</evidence>